<feature type="domain" description="Glycosyltransferase 2-like" evidence="1">
    <location>
        <begin position="13"/>
        <end position="175"/>
    </location>
</feature>
<dbReference type="InterPro" id="IPR029044">
    <property type="entry name" value="Nucleotide-diphossugar_trans"/>
</dbReference>
<dbReference type="InterPro" id="IPR001173">
    <property type="entry name" value="Glyco_trans_2-like"/>
</dbReference>
<dbReference type="RefSeq" id="WP_178013416.1">
    <property type="nucleotide sequence ID" value="NZ_CP058316.1"/>
</dbReference>
<dbReference type="Gene3D" id="3.90.550.10">
    <property type="entry name" value="Spore Coat Polysaccharide Biosynthesis Protein SpsA, Chain A"/>
    <property type="match status" value="1"/>
</dbReference>
<reference evidence="2 3" key="1">
    <citation type="submission" date="2020-06" db="EMBL/GenBank/DDBJ databases">
        <authorList>
            <person name="Jo H."/>
        </authorList>
    </citation>
    <scope>NUCLEOTIDE SEQUENCE [LARGE SCALE GENOMIC DNA]</scope>
    <source>
        <strain evidence="2 3">I46</strain>
    </source>
</reference>
<dbReference type="PANTHER" id="PTHR43685:SF11">
    <property type="entry name" value="GLYCOSYLTRANSFERASE TAGX-RELATED"/>
    <property type="match status" value="1"/>
</dbReference>
<keyword evidence="2" id="KW-0808">Transferase</keyword>
<evidence type="ECO:0000313" key="3">
    <source>
        <dbReference type="Proteomes" id="UP000509638"/>
    </source>
</evidence>
<sequence>MSSQAASRAVTVSVCMATYNGEKYVREQIESILPQLGPHDELVIVDDASRDTTVAIIRALDDTRIVVHESPRNQGYVRAFERAISVARGDVIFLSDQDDIWRPGRVDRMVEALRDSLLVVSNFAAFGGSLTPVQARRLHGTTPRRWLANVFWVWTGLRPYYGCCMAFRRELVDQLLPFPAYVTETHDQWIGYVGNANRGVVHLTEDTIDRRVHASNASARGNRPVRVVLGARVAMARAAAEAMRRSRRRGRIRAAS</sequence>
<proteinExistence type="predicted"/>
<dbReference type="InterPro" id="IPR050834">
    <property type="entry name" value="Glycosyltransf_2"/>
</dbReference>
<name>A0A7D5IR15_9MICO</name>
<dbReference type="Pfam" id="PF00535">
    <property type="entry name" value="Glycos_transf_2"/>
    <property type="match status" value="1"/>
</dbReference>
<dbReference type="PANTHER" id="PTHR43685">
    <property type="entry name" value="GLYCOSYLTRANSFERASE"/>
    <property type="match status" value="1"/>
</dbReference>
<dbReference type="EMBL" id="CP058316">
    <property type="protein sequence ID" value="QLD12559.1"/>
    <property type="molecule type" value="Genomic_DNA"/>
</dbReference>
<dbReference type="Proteomes" id="UP000509638">
    <property type="component" value="Chromosome"/>
</dbReference>
<evidence type="ECO:0000259" key="1">
    <source>
        <dbReference type="Pfam" id="PF00535"/>
    </source>
</evidence>
<protein>
    <submittedName>
        <fullName evidence="2">Glycosyltransferase</fullName>
    </submittedName>
</protein>
<dbReference type="SUPFAM" id="SSF53448">
    <property type="entry name" value="Nucleotide-diphospho-sugar transferases"/>
    <property type="match status" value="1"/>
</dbReference>
<dbReference type="GO" id="GO:0016740">
    <property type="term" value="F:transferase activity"/>
    <property type="evidence" value="ECO:0007669"/>
    <property type="project" value="UniProtKB-KW"/>
</dbReference>
<accession>A0A7D5IR15</accession>
<dbReference type="AlphaFoldDB" id="A0A7D5IR15"/>
<gene>
    <name evidence="2" type="ORF">HW566_12745</name>
</gene>
<organism evidence="2 3">
    <name type="scientific">Microbacterium oleivorans</name>
    <dbReference type="NCBI Taxonomy" id="273677"/>
    <lineage>
        <taxon>Bacteria</taxon>
        <taxon>Bacillati</taxon>
        <taxon>Actinomycetota</taxon>
        <taxon>Actinomycetes</taxon>
        <taxon>Micrococcales</taxon>
        <taxon>Microbacteriaceae</taxon>
        <taxon>Microbacterium</taxon>
    </lineage>
</organism>
<evidence type="ECO:0000313" key="2">
    <source>
        <dbReference type="EMBL" id="QLD12559.1"/>
    </source>
</evidence>